<organism evidence="3 4">
    <name type="scientific">Talaromyces amestolkiae</name>
    <dbReference type="NCBI Taxonomy" id="1196081"/>
    <lineage>
        <taxon>Eukaryota</taxon>
        <taxon>Fungi</taxon>
        <taxon>Dikarya</taxon>
        <taxon>Ascomycota</taxon>
        <taxon>Pezizomycotina</taxon>
        <taxon>Eurotiomycetes</taxon>
        <taxon>Eurotiomycetidae</taxon>
        <taxon>Eurotiales</taxon>
        <taxon>Trichocomaceae</taxon>
        <taxon>Talaromyces</taxon>
        <taxon>Talaromyces sect. Talaromyces</taxon>
    </lineage>
</organism>
<dbReference type="EMBL" id="MIKG01000030">
    <property type="protein sequence ID" value="RAO74155.1"/>
    <property type="molecule type" value="Genomic_DNA"/>
</dbReference>
<dbReference type="SUPFAM" id="SSF53474">
    <property type="entry name" value="alpha/beta-Hydrolases"/>
    <property type="match status" value="1"/>
</dbReference>
<dbReference type="InterPro" id="IPR029058">
    <property type="entry name" value="AB_hydrolase_fold"/>
</dbReference>
<evidence type="ECO:0000313" key="4">
    <source>
        <dbReference type="Proteomes" id="UP000249363"/>
    </source>
</evidence>
<name>A0A364LEA9_TALAM</name>
<proteinExistence type="predicted"/>
<dbReference type="GeneID" id="63799381"/>
<evidence type="ECO:0000259" key="2">
    <source>
        <dbReference type="Pfam" id="PF07859"/>
    </source>
</evidence>
<gene>
    <name evidence="3" type="ORF">BHQ10_010167</name>
</gene>
<reference evidence="3 4" key="1">
    <citation type="journal article" date="2017" name="Biotechnol. Biofuels">
        <title>Differential beta-glucosidase expression as a function of carbon source availability in Talaromyces amestolkiae: a genomic and proteomic approach.</title>
        <authorList>
            <person name="de Eugenio L.I."/>
            <person name="Mendez-Liter J.A."/>
            <person name="Nieto-Dominguez M."/>
            <person name="Alonso L."/>
            <person name="Gil-Munoz J."/>
            <person name="Barriuso J."/>
            <person name="Prieto A."/>
            <person name="Martinez M.J."/>
        </authorList>
    </citation>
    <scope>NUCLEOTIDE SEQUENCE [LARGE SCALE GENOMIC DNA]</scope>
    <source>
        <strain evidence="3 4">CIB</strain>
    </source>
</reference>
<dbReference type="Gene3D" id="3.40.50.1820">
    <property type="entry name" value="alpha/beta hydrolase"/>
    <property type="match status" value="1"/>
</dbReference>
<evidence type="ECO:0000256" key="1">
    <source>
        <dbReference type="ARBA" id="ARBA00022801"/>
    </source>
</evidence>
<dbReference type="Pfam" id="PF07859">
    <property type="entry name" value="Abhydrolase_3"/>
    <property type="match status" value="1"/>
</dbReference>
<feature type="domain" description="Alpha/beta hydrolase fold-3" evidence="2">
    <location>
        <begin position="90"/>
        <end position="297"/>
    </location>
</feature>
<dbReference type="AlphaFoldDB" id="A0A364LEA9"/>
<dbReference type="InterPro" id="IPR050300">
    <property type="entry name" value="GDXG_lipolytic_enzyme"/>
</dbReference>
<evidence type="ECO:0000313" key="3">
    <source>
        <dbReference type="EMBL" id="RAO74155.1"/>
    </source>
</evidence>
<dbReference type="PANTHER" id="PTHR48081:SF8">
    <property type="entry name" value="ALPHA_BETA HYDROLASE FOLD-3 DOMAIN-CONTAINING PROTEIN-RELATED"/>
    <property type="match status" value="1"/>
</dbReference>
<keyword evidence="1" id="KW-0378">Hydrolase</keyword>
<dbReference type="InterPro" id="IPR013094">
    <property type="entry name" value="AB_hydrolase_3"/>
</dbReference>
<sequence>MALQIDPELGAILKARAGGVPPFSAVDPANFEAKRIVHAQLMSAVDQRLSMPDDIEISTFHARALEGHDIPIYRFHSLSDNDNSSRRSAIVYVHGGGMVLGRALDQKNSLAIQVSCTGVQVFSVEYRLAPEHPHPTLVEDVYAAVSWLSTNAEQFGIDRARIAVMGESAGGGIAAGVALLARDRGLHPPLAKQILICPMLDDRNNKPVPEIEAFAIFKVEENIRCWRAVLGHKYGTDEVPCYAAPVRAESIQGLPCTYIDVGNLDIFRDEIFLYASRLASANIQTEFHLYPGVPHGFDGIGRDITITKSAMENRKRAIISF</sequence>
<dbReference type="RefSeq" id="XP_040738669.1">
    <property type="nucleotide sequence ID" value="XM_040872767.1"/>
</dbReference>
<comment type="caution">
    <text evidence="3">The sequence shown here is derived from an EMBL/GenBank/DDBJ whole genome shotgun (WGS) entry which is preliminary data.</text>
</comment>
<dbReference type="PANTHER" id="PTHR48081">
    <property type="entry name" value="AB HYDROLASE SUPERFAMILY PROTEIN C4A8.06C"/>
    <property type="match status" value="1"/>
</dbReference>
<accession>A0A364LEA9</accession>
<dbReference type="OrthoDB" id="4217899at2759"/>
<keyword evidence="4" id="KW-1185">Reference proteome</keyword>
<dbReference type="STRING" id="1196081.A0A364LEA9"/>
<dbReference type="GO" id="GO:0016787">
    <property type="term" value="F:hydrolase activity"/>
    <property type="evidence" value="ECO:0007669"/>
    <property type="project" value="UniProtKB-KW"/>
</dbReference>
<dbReference type="Proteomes" id="UP000249363">
    <property type="component" value="Unassembled WGS sequence"/>
</dbReference>
<protein>
    <recommendedName>
        <fullName evidence="2">Alpha/beta hydrolase fold-3 domain-containing protein</fullName>
    </recommendedName>
</protein>